<dbReference type="Proteomes" id="UP000474175">
    <property type="component" value="Unassembled WGS sequence"/>
</dbReference>
<gene>
    <name evidence="1" type="ORF">GK108_25790</name>
</gene>
<name>A0A6L9LCQ4_9BACT</name>
<dbReference type="RefSeq" id="WP_163954456.1">
    <property type="nucleotide sequence ID" value="NZ_JAAFZH010000016.1"/>
</dbReference>
<evidence type="ECO:0000313" key="1">
    <source>
        <dbReference type="EMBL" id="NDU98324.1"/>
    </source>
</evidence>
<evidence type="ECO:0000313" key="2">
    <source>
        <dbReference type="Proteomes" id="UP000474175"/>
    </source>
</evidence>
<dbReference type="AlphaFoldDB" id="A0A6L9LCQ4"/>
<reference evidence="1 2" key="1">
    <citation type="submission" date="2020-02" db="EMBL/GenBank/DDBJ databases">
        <title>Draft genome sequence of two Spirosoma agri KCTC 52727 and Spirosoma terrae KCTC 52035.</title>
        <authorList>
            <person name="Rojas J."/>
            <person name="Ambika Manirajan B."/>
            <person name="Suarez C."/>
            <person name="Ratering S."/>
            <person name="Schnell S."/>
        </authorList>
    </citation>
    <scope>NUCLEOTIDE SEQUENCE [LARGE SCALE GENOMIC DNA]</scope>
    <source>
        <strain evidence="1 2">KCTC 52035</strain>
    </source>
</reference>
<protein>
    <submittedName>
        <fullName evidence="1">Uncharacterized protein</fullName>
    </submittedName>
</protein>
<sequence>MFIIKPISVQAFSGHYRQAYKLIELTTALCFGVFSTEQRAQHAMEKHIIRQRKLALAMS</sequence>
<accession>A0A6L9LCQ4</accession>
<keyword evidence="2" id="KW-1185">Reference proteome</keyword>
<organism evidence="1 2">
    <name type="scientific">Spirosoma terrae</name>
    <dbReference type="NCBI Taxonomy" id="1968276"/>
    <lineage>
        <taxon>Bacteria</taxon>
        <taxon>Pseudomonadati</taxon>
        <taxon>Bacteroidota</taxon>
        <taxon>Cytophagia</taxon>
        <taxon>Cytophagales</taxon>
        <taxon>Cytophagaceae</taxon>
        <taxon>Spirosoma</taxon>
    </lineage>
</organism>
<comment type="caution">
    <text evidence="1">The sequence shown here is derived from an EMBL/GenBank/DDBJ whole genome shotgun (WGS) entry which is preliminary data.</text>
</comment>
<dbReference type="EMBL" id="JAAFZH010000016">
    <property type="protein sequence ID" value="NDU98324.1"/>
    <property type="molecule type" value="Genomic_DNA"/>
</dbReference>
<proteinExistence type="predicted"/>